<organism evidence="2">
    <name type="scientific">Eiseniibacteriota bacterium</name>
    <dbReference type="NCBI Taxonomy" id="2212470"/>
    <lineage>
        <taxon>Bacteria</taxon>
        <taxon>Candidatus Eiseniibacteriota</taxon>
    </lineage>
</organism>
<comment type="caution">
    <text evidence="2">The sequence shown here is derived from an EMBL/GenBank/DDBJ whole genome shotgun (WGS) entry which is preliminary data.</text>
</comment>
<accession>A0A832I4Y3</accession>
<gene>
    <name evidence="2" type="ORF">ENR23_13870</name>
</gene>
<dbReference type="EMBL" id="DSQF01000028">
    <property type="protein sequence ID" value="HGZ44473.1"/>
    <property type="molecule type" value="Genomic_DNA"/>
</dbReference>
<proteinExistence type="predicted"/>
<evidence type="ECO:0000256" key="1">
    <source>
        <dbReference type="SAM" id="SignalP"/>
    </source>
</evidence>
<sequence>MRRLLRLFVLAALCCGFAATASAQGVNLSWLDCGASGVADRTFACTSNTGNNDMYASVVAPTTLTQFVGIDVVMDLISATNPLPDWWSLNISTGCRTSSLTMVSDFSASTSGGAACTDFFQGGGGGGIGAYRVGEGGITNRARIVAFWAVPVEGTLDQTETYMFRLRVNNARTVGTGACAGCLDQVCIVLNSINLAQPAGVGDYFMTGPPAGGRDFVTWQGAGANCALVPTKNKTWGQVKSLYR</sequence>
<dbReference type="AlphaFoldDB" id="A0A832I4Y3"/>
<feature type="signal peptide" evidence="1">
    <location>
        <begin position="1"/>
        <end position="23"/>
    </location>
</feature>
<feature type="chain" id="PRO_5032644164" evidence="1">
    <location>
        <begin position="24"/>
        <end position="244"/>
    </location>
</feature>
<reference evidence="2" key="1">
    <citation type="journal article" date="2020" name="mSystems">
        <title>Genome- and Community-Level Interaction Insights into Carbon Utilization and Element Cycling Functions of Hydrothermarchaeota in Hydrothermal Sediment.</title>
        <authorList>
            <person name="Zhou Z."/>
            <person name="Liu Y."/>
            <person name="Xu W."/>
            <person name="Pan J."/>
            <person name="Luo Z.H."/>
            <person name="Li M."/>
        </authorList>
    </citation>
    <scope>NUCLEOTIDE SEQUENCE [LARGE SCALE GENOMIC DNA]</scope>
    <source>
        <strain evidence="2">SpSt-381</strain>
    </source>
</reference>
<evidence type="ECO:0000313" key="2">
    <source>
        <dbReference type="EMBL" id="HGZ44473.1"/>
    </source>
</evidence>
<keyword evidence="1" id="KW-0732">Signal</keyword>
<name>A0A832I4Y3_UNCEI</name>
<protein>
    <submittedName>
        <fullName evidence="2">Uncharacterized protein</fullName>
    </submittedName>
</protein>